<gene>
    <name evidence="2" type="ORF">Tfer_0876</name>
</gene>
<dbReference type="EMBL" id="LGTE01000004">
    <property type="protein sequence ID" value="KNZ70316.1"/>
    <property type="molecule type" value="Genomic_DNA"/>
</dbReference>
<feature type="coiled-coil region" evidence="1">
    <location>
        <begin position="288"/>
        <end position="372"/>
    </location>
</feature>
<dbReference type="Gene3D" id="1.10.287.1490">
    <property type="match status" value="1"/>
</dbReference>
<protein>
    <submittedName>
        <fullName evidence="2">Uncharacterized protein</fullName>
    </submittedName>
</protein>
<dbReference type="AlphaFoldDB" id="A0A0L6W4B5"/>
<dbReference type="Proteomes" id="UP000037175">
    <property type="component" value="Unassembled WGS sequence"/>
</dbReference>
<proteinExistence type="predicted"/>
<comment type="caution">
    <text evidence="2">The sequence shown here is derived from an EMBL/GenBank/DDBJ whole genome shotgun (WGS) entry which is preliminary data.</text>
</comment>
<accession>A0A0L6W4B5</accession>
<dbReference type="RefSeq" id="WP_052217028.1">
    <property type="nucleotide sequence ID" value="NZ_LGTE01000004.1"/>
</dbReference>
<sequence length="493" mass="57365">MDEPVQIDISVFIANALAMKPELHKDIDRLYKKSKYRYYRLAKESRWYNHPLLANNSLLRDEYAKKVLGLISCDRTDIIPLIKKGWKKVFNTVSRSAAVDIDVLLETLVKDDIDRLTDDEICYTIVMAIVTARLLGKEIISNEAYNQFCQTLYDRLRHAEGWKKLSLNTLEPGHRVKVETLKADIYRVKDMKANFYAIAKHRDSNNGDLVKLNEAIAFLFDIENLNTSIVEEVPVNERDVSEILAAYFASHFNLNKNEAAKFLVSGLYIKNLLKAYRQVKEQYFANNRETMFVELEGLEQQNAELRQRLSALEAENQRLMQENGELRKQAKTAYQQAVAEYQGQVRKLTAEVAELREELQADKTELTALRELFFLLENPETPDHTEDTPDLDRIREVQGLIVGGHDRWQQKMRSLLPEWKFIGTDNVNFPVNLLDKAEVVFVFAGYLSHALYFRIINEVRRRKLRLEFIRNVNEELALREIAGKLKLNHLQKI</sequence>
<evidence type="ECO:0000313" key="3">
    <source>
        <dbReference type="Proteomes" id="UP000037175"/>
    </source>
</evidence>
<evidence type="ECO:0000256" key="1">
    <source>
        <dbReference type="SAM" id="Coils"/>
    </source>
</evidence>
<keyword evidence="3" id="KW-1185">Reference proteome</keyword>
<organism evidence="2 3">
    <name type="scientific">Thermincola ferriacetica</name>
    <dbReference type="NCBI Taxonomy" id="281456"/>
    <lineage>
        <taxon>Bacteria</taxon>
        <taxon>Bacillati</taxon>
        <taxon>Bacillota</taxon>
        <taxon>Clostridia</taxon>
        <taxon>Eubacteriales</taxon>
        <taxon>Thermincolaceae</taxon>
        <taxon>Thermincola</taxon>
    </lineage>
</organism>
<reference evidence="3" key="1">
    <citation type="submission" date="2015-07" db="EMBL/GenBank/DDBJ databases">
        <title>Complete Genome of Thermincola ferriacetica strain Z-0001T.</title>
        <authorList>
            <person name="Lusk B."/>
            <person name="Badalamenti J.P."/>
            <person name="Parameswaran P."/>
            <person name="Bond D.R."/>
            <person name="Torres C.I."/>
        </authorList>
    </citation>
    <scope>NUCLEOTIDE SEQUENCE [LARGE SCALE GENOMIC DNA]</scope>
    <source>
        <strain evidence="3">Z-0001</strain>
    </source>
</reference>
<evidence type="ECO:0000313" key="2">
    <source>
        <dbReference type="EMBL" id="KNZ70316.1"/>
    </source>
</evidence>
<keyword evidence="1" id="KW-0175">Coiled coil</keyword>
<name>A0A0L6W4B5_9FIRM</name>